<dbReference type="EMBL" id="JPWI01000005">
    <property type="protein sequence ID" value="RCK46208.1"/>
    <property type="molecule type" value="Genomic_DNA"/>
</dbReference>
<feature type="domain" description="Plastocyanin-like" evidence="3">
    <location>
        <begin position="180"/>
        <end position="293"/>
    </location>
</feature>
<dbReference type="PANTHER" id="PTHR11709">
    <property type="entry name" value="MULTI-COPPER OXIDASE"/>
    <property type="match status" value="1"/>
</dbReference>
<dbReference type="InterPro" id="IPR008972">
    <property type="entry name" value="Cupredoxin"/>
</dbReference>
<protein>
    <submittedName>
        <fullName evidence="6">Copper oxidase</fullName>
    </submittedName>
</protein>
<feature type="domain" description="Plastocyanin-like" evidence="5">
    <location>
        <begin position="64"/>
        <end position="171"/>
    </location>
</feature>
<evidence type="ECO:0000256" key="2">
    <source>
        <dbReference type="ARBA" id="ARBA00023002"/>
    </source>
</evidence>
<dbReference type="InterPro" id="IPR045087">
    <property type="entry name" value="Cu-oxidase_fam"/>
</dbReference>
<dbReference type="Pfam" id="PF00394">
    <property type="entry name" value="Cu-oxidase"/>
    <property type="match status" value="1"/>
</dbReference>
<dbReference type="SUPFAM" id="SSF49503">
    <property type="entry name" value="Cupredoxins"/>
    <property type="match status" value="3"/>
</dbReference>
<dbReference type="Gene3D" id="2.60.40.420">
    <property type="entry name" value="Cupredoxins - blue copper proteins"/>
    <property type="match status" value="3"/>
</dbReference>
<dbReference type="InterPro" id="IPR006311">
    <property type="entry name" value="TAT_signal"/>
</dbReference>
<name>A0A367WXU9_9PROT</name>
<dbReference type="InterPro" id="IPR001117">
    <property type="entry name" value="Cu-oxidase_2nd"/>
</dbReference>
<dbReference type="AlphaFoldDB" id="A0A367WXU9"/>
<evidence type="ECO:0000313" key="7">
    <source>
        <dbReference type="Proteomes" id="UP000252255"/>
    </source>
</evidence>
<dbReference type="InterPro" id="IPR002355">
    <property type="entry name" value="Cu_oxidase_Cu_BS"/>
</dbReference>
<evidence type="ECO:0000259" key="5">
    <source>
        <dbReference type="Pfam" id="PF07732"/>
    </source>
</evidence>
<dbReference type="CDD" id="cd13861">
    <property type="entry name" value="CuRO_1_CumA_like"/>
    <property type="match status" value="1"/>
</dbReference>
<dbReference type="PANTHER" id="PTHR11709:SF2">
    <property type="entry name" value="MULTICOPPER OXIDASE LPR1"/>
    <property type="match status" value="1"/>
</dbReference>
<keyword evidence="2" id="KW-0560">Oxidoreductase</keyword>
<dbReference type="OrthoDB" id="9757546at2"/>
<dbReference type="CDD" id="cd13885">
    <property type="entry name" value="CuRO_2_CumA_like"/>
    <property type="match status" value="1"/>
</dbReference>
<proteinExistence type="predicted"/>
<evidence type="ECO:0000313" key="6">
    <source>
        <dbReference type="EMBL" id="RCK46208.1"/>
    </source>
</evidence>
<evidence type="ECO:0000259" key="4">
    <source>
        <dbReference type="Pfam" id="PF07731"/>
    </source>
</evidence>
<feature type="domain" description="Plastocyanin-like" evidence="4">
    <location>
        <begin position="411"/>
        <end position="514"/>
    </location>
</feature>
<dbReference type="GO" id="GO:0005507">
    <property type="term" value="F:copper ion binding"/>
    <property type="evidence" value="ECO:0007669"/>
    <property type="project" value="InterPro"/>
</dbReference>
<dbReference type="RefSeq" id="WP_114097948.1">
    <property type="nucleotide sequence ID" value="NZ_JPWI01000005.1"/>
</dbReference>
<sequence length="515" mass="55293">MTFKSSFSATRRDFLLGGAATLGVVAAGGLSMASVIGRAGASENAGGAVNMLLRPGAAQASLVPDPAYQTAVWAYNGIVPGPEIRVRQGQRLHARLENALAQETTIHWHGIRVPNAMDGVPGLTQAAVKPGDSFDYVFDLPDAGTYWYHPHANTTEQLGRGLYGALIVEEADPLPVDRELVWMLDDWRLTESAAIDDGFNAMHDVGHAGRIGNVVTVNGVAPMGTFGDVPVRPGERIRLRLLNAANGRIFALDFDELAPMVIAMDGHPVTPHRNETPLLLLGPGMRFDLVIDIPVSGKPSFAVTDRFYEGMENAIARLVPSGTPLRDHAPDGDLALKPNSLPESDLGQAVKHDLIYSGGMMGDMILSQMIRSGHITPEKLSAMGMESAAGSGMGGMANMMRSMFGAGNIWAVNGRDPDRDGNGPLVTLTRGQTCHLTLMNATAWLHPIHLHGHAFRLLARNDAPVRHQPWLDTVLIEPGDRVEIAFVADNPGDWLIHCHILEHKVGGMSGVIRVL</sequence>
<dbReference type="Pfam" id="PF07732">
    <property type="entry name" value="Cu-oxidase_3"/>
    <property type="match status" value="1"/>
</dbReference>
<dbReference type="GO" id="GO:0016491">
    <property type="term" value="F:oxidoreductase activity"/>
    <property type="evidence" value="ECO:0007669"/>
    <property type="project" value="UniProtKB-KW"/>
</dbReference>
<organism evidence="6 7">
    <name type="scientific">Thalassospira profundimaris</name>
    <dbReference type="NCBI Taxonomy" id="502049"/>
    <lineage>
        <taxon>Bacteria</taxon>
        <taxon>Pseudomonadati</taxon>
        <taxon>Pseudomonadota</taxon>
        <taxon>Alphaproteobacteria</taxon>
        <taxon>Rhodospirillales</taxon>
        <taxon>Thalassospiraceae</taxon>
        <taxon>Thalassospira</taxon>
    </lineage>
</organism>
<comment type="caution">
    <text evidence="6">The sequence shown here is derived from an EMBL/GenBank/DDBJ whole genome shotgun (WGS) entry which is preliminary data.</text>
</comment>
<reference evidence="6 7" key="1">
    <citation type="submission" date="2014-07" db="EMBL/GenBank/DDBJ databases">
        <title>Draft genome sequence of Thalassospira profundimaris PR54-5.</title>
        <authorList>
            <person name="Lai Q."/>
            <person name="Shao Z."/>
        </authorList>
    </citation>
    <scope>NUCLEOTIDE SEQUENCE [LARGE SCALE GENOMIC DNA]</scope>
    <source>
        <strain evidence="6 7">PR54-5</strain>
    </source>
</reference>
<dbReference type="InterPro" id="IPR011707">
    <property type="entry name" value="Cu-oxidase-like_N"/>
</dbReference>
<dbReference type="Pfam" id="PF07731">
    <property type="entry name" value="Cu-oxidase_2"/>
    <property type="match status" value="1"/>
</dbReference>
<accession>A0A367WXU9</accession>
<gene>
    <name evidence="6" type="ORF">TH30_10355</name>
</gene>
<dbReference type="Proteomes" id="UP000252255">
    <property type="component" value="Unassembled WGS sequence"/>
</dbReference>
<evidence type="ECO:0000259" key="3">
    <source>
        <dbReference type="Pfam" id="PF00394"/>
    </source>
</evidence>
<dbReference type="PROSITE" id="PS00080">
    <property type="entry name" value="MULTICOPPER_OXIDASE2"/>
    <property type="match status" value="1"/>
</dbReference>
<dbReference type="PROSITE" id="PS00079">
    <property type="entry name" value="MULTICOPPER_OXIDASE1"/>
    <property type="match status" value="1"/>
</dbReference>
<dbReference type="GO" id="GO:0030288">
    <property type="term" value="C:outer membrane-bounded periplasmic space"/>
    <property type="evidence" value="ECO:0007669"/>
    <property type="project" value="TreeGrafter"/>
</dbReference>
<dbReference type="InterPro" id="IPR011706">
    <property type="entry name" value="Cu-oxidase_C"/>
</dbReference>
<keyword evidence="1" id="KW-0479">Metal-binding</keyword>
<dbReference type="InterPro" id="IPR033138">
    <property type="entry name" value="Cu_oxidase_CS"/>
</dbReference>
<evidence type="ECO:0000256" key="1">
    <source>
        <dbReference type="ARBA" id="ARBA00022723"/>
    </source>
</evidence>
<dbReference type="PROSITE" id="PS51318">
    <property type="entry name" value="TAT"/>
    <property type="match status" value="1"/>
</dbReference>